<dbReference type="EMBL" id="CAAE01014601">
    <property type="protein sequence ID" value="CAG00522.1"/>
    <property type="molecule type" value="Genomic_DNA"/>
</dbReference>
<proteinExistence type="predicted"/>
<feature type="non-terminal residue" evidence="2">
    <location>
        <position position="47"/>
    </location>
</feature>
<dbReference type="KEGG" id="tng:GSTEN00018988G001"/>
<dbReference type="InterPro" id="IPR036872">
    <property type="entry name" value="CH_dom_sf"/>
</dbReference>
<protein>
    <submittedName>
        <fullName evidence="2">Chromosome 7 SCAF14601, whole genome shotgun sequence</fullName>
    </submittedName>
</protein>
<evidence type="ECO:0000259" key="1">
    <source>
        <dbReference type="PROSITE" id="PS50021"/>
    </source>
</evidence>
<organism evidence="2">
    <name type="scientific">Tetraodon nigroviridis</name>
    <name type="common">Spotted green pufferfish</name>
    <name type="synonym">Chelonodon nigroviridis</name>
    <dbReference type="NCBI Taxonomy" id="99883"/>
    <lineage>
        <taxon>Eukaryota</taxon>
        <taxon>Metazoa</taxon>
        <taxon>Chordata</taxon>
        <taxon>Craniata</taxon>
        <taxon>Vertebrata</taxon>
        <taxon>Euteleostomi</taxon>
        <taxon>Actinopterygii</taxon>
        <taxon>Neopterygii</taxon>
        <taxon>Teleostei</taxon>
        <taxon>Neoteleostei</taxon>
        <taxon>Acanthomorphata</taxon>
        <taxon>Eupercaria</taxon>
        <taxon>Tetraodontiformes</taxon>
        <taxon>Tetradontoidea</taxon>
        <taxon>Tetraodontidae</taxon>
        <taxon>Tetraodon</taxon>
    </lineage>
</organism>
<reference evidence="2" key="2">
    <citation type="submission" date="2004-02" db="EMBL/GenBank/DDBJ databases">
        <authorList>
            <consortium name="Genoscope"/>
            <consortium name="Whitehead Institute Centre for Genome Research"/>
        </authorList>
    </citation>
    <scope>NUCLEOTIDE SEQUENCE</scope>
</reference>
<feature type="non-terminal residue" evidence="2">
    <location>
        <position position="1"/>
    </location>
</feature>
<dbReference type="SUPFAM" id="SSF47576">
    <property type="entry name" value="Calponin-homology domain, CH-domain"/>
    <property type="match status" value="1"/>
</dbReference>
<dbReference type="OrthoDB" id="8943157at2759"/>
<evidence type="ECO:0000313" key="2">
    <source>
        <dbReference type="EMBL" id="CAG00522.1"/>
    </source>
</evidence>
<dbReference type="AlphaFoldDB" id="Q4SFR0"/>
<dbReference type="InterPro" id="IPR001715">
    <property type="entry name" value="CH_dom"/>
</dbReference>
<dbReference type="PROSITE" id="PS50021">
    <property type="entry name" value="CH"/>
    <property type="match status" value="1"/>
</dbReference>
<gene>
    <name evidence="2" type="ORF">GSTENG00018988001</name>
</gene>
<name>Q4SFR0_TETNG</name>
<dbReference type="Pfam" id="PF00307">
    <property type="entry name" value="CH"/>
    <property type="match status" value="1"/>
</dbReference>
<sequence length="47" mass="5402">QQQLVAYVSWVNSQLKRKPGLKAVRDLRHDLQDGVVLVQLIEIVGKY</sequence>
<dbReference type="Gene3D" id="1.10.418.10">
    <property type="entry name" value="Calponin-like domain"/>
    <property type="match status" value="1"/>
</dbReference>
<feature type="domain" description="Calponin-homology (CH)" evidence="1">
    <location>
        <begin position="1"/>
        <end position="47"/>
    </location>
</feature>
<reference evidence="2" key="1">
    <citation type="journal article" date="2004" name="Nature">
        <title>Genome duplication in the teleost fish Tetraodon nigroviridis reveals the early vertebrate proto-karyotype.</title>
        <authorList>
            <person name="Jaillon O."/>
            <person name="Aury J.-M."/>
            <person name="Brunet F."/>
            <person name="Petit J.-L."/>
            <person name="Stange-Thomann N."/>
            <person name="Mauceli E."/>
            <person name="Bouneau L."/>
            <person name="Fischer C."/>
            <person name="Ozouf-Costaz C."/>
            <person name="Bernot A."/>
            <person name="Nicaud S."/>
            <person name="Jaffe D."/>
            <person name="Fisher S."/>
            <person name="Lutfalla G."/>
            <person name="Dossat C."/>
            <person name="Segurens B."/>
            <person name="Dasilva C."/>
            <person name="Salanoubat M."/>
            <person name="Levy M."/>
            <person name="Boudet N."/>
            <person name="Castellano S."/>
            <person name="Anthouard V."/>
            <person name="Jubin C."/>
            <person name="Castelli V."/>
            <person name="Katinka M."/>
            <person name="Vacherie B."/>
            <person name="Biemont C."/>
            <person name="Skalli Z."/>
            <person name="Cattolico L."/>
            <person name="Poulain J."/>
            <person name="De Berardinis V."/>
            <person name="Cruaud C."/>
            <person name="Duprat S."/>
            <person name="Brottier P."/>
            <person name="Coutanceau J.-P."/>
            <person name="Gouzy J."/>
            <person name="Parra G."/>
            <person name="Lardier G."/>
            <person name="Chapple C."/>
            <person name="McKernan K.J."/>
            <person name="McEwan P."/>
            <person name="Bosak S."/>
            <person name="Kellis M."/>
            <person name="Volff J.-N."/>
            <person name="Guigo R."/>
            <person name="Zody M.C."/>
            <person name="Mesirov J."/>
            <person name="Lindblad-Toh K."/>
            <person name="Birren B."/>
            <person name="Nusbaum C."/>
            <person name="Kahn D."/>
            <person name="Robinson-Rechavi M."/>
            <person name="Laudet V."/>
            <person name="Schachter V."/>
            <person name="Quetier F."/>
            <person name="Saurin W."/>
            <person name="Scarpelli C."/>
            <person name="Wincker P."/>
            <person name="Lander E.S."/>
            <person name="Weissenbach J."/>
            <person name="Roest Crollius H."/>
        </authorList>
    </citation>
    <scope>NUCLEOTIDE SEQUENCE [LARGE SCALE GENOMIC DNA]</scope>
</reference>
<accession>Q4SFR0</accession>